<dbReference type="EMBL" id="QSJG01000029">
    <property type="protein sequence ID" value="RHD51470.1"/>
    <property type="molecule type" value="Genomic_DNA"/>
</dbReference>
<evidence type="ECO:0000313" key="4">
    <source>
        <dbReference type="Proteomes" id="UP000285109"/>
    </source>
</evidence>
<evidence type="ECO:0000313" key="2">
    <source>
        <dbReference type="EMBL" id="RHM95714.1"/>
    </source>
</evidence>
<organism evidence="1 3">
    <name type="scientific">Phocaeicola plebeius</name>
    <dbReference type="NCBI Taxonomy" id="310297"/>
    <lineage>
        <taxon>Bacteria</taxon>
        <taxon>Pseudomonadati</taxon>
        <taxon>Bacteroidota</taxon>
        <taxon>Bacteroidia</taxon>
        <taxon>Bacteroidales</taxon>
        <taxon>Bacteroidaceae</taxon>
        <taxon>Phocaeicola</taxon>
    </lineage>
</organism>
<evidence type="ECO:0000313" key="3">
    <source>
        <dbReference type="Proteomes" id="UP000284361"/>
    </source>
</evidence>
<dbReference type="AlphaFoldDB" id="A0A414FNK1"/>
<accession>A0A414FNK1</accession>
<evidence type="ECO:0000313" key="1">
    <source>
        <dbReference type="EMBL" id="RHD51470.1"/>
    </source>
</evidence>
<protein>
    <submittedName>
        <fullName evidence="1">Uncharacterized protein</fullName>
    </submittedName>
</protein>
<dbReference type="Proteomes" id="UP000284361">
    <property type="component" value="Unassembled WGS sequence"/>
</dbReference>
<dbReference type="Proteomes" id="UP000285109">
    <property type="component" value="Unassembled WGS sequence"/>
</dbReference>
<gene>
    <name evidence="1" type="ORF">DW789_12415</name>
    <name evidence="2" type="ORF">DWZ34_10835</name>
</gene>
<reference evidence="3 4" key="1">
    <citation type="submission" date="2018-08" db="EMBL/GenBank/DDBJ databases">
        <title>A genome reference for cultivated species of the human gut microbiota.</title>
        <authorList>
            <person name="Zou Y."/>
            <person name="Xue W."/>
            <person name="Luo G."/>
        </authorList>
    </citation>
    <scope>NUCLEOTIDE SEQUENCE [LARGE SCALE GENOMIC DNA]</scope>
    <source>
        <strain evidence="2 4">AF31-28B-AC</strain>
        <strain evidence="1 3">AM31-10</strain>
    </source>
</reference>
<comment type="caution">
    <text evidence="1">The sequence shown here is derived from an EMBL/GenBank/DDBJ whole genome shotgun (WGS) entry which is preliminary data.</text>
</comment>
<proteinExistence type="predicted"/>
<dbReference type="EMBL" id="QRQK01000020">
    <property type="protein sequence ID" value="RHM95714.1"/>
    <property type="molecule type" value="Genomic_DNA"/>
</dbReference>
<dbReference type="RefSeq" id="WP_022053937.1">
    <property type="nucleotide sequence ID" value="NZ_DBFVTB010000006.1"/>
</dbReference>
<sequence>MVKVTENWASTLRGMKVGETVIFPISSISSVNTTISRLRLEMCVEGADWKRVGEIDRKHGEFKVKRVS</sequence>
<name>A0A414FNK1_9BACT</name>